<feature type="domain" description="RNA polymerase sigma factor 70 region 4 type 2" evidence="7">
    <location>
        <begin position="113"/>
        <end position="160"/>
    </location>
</feature>
<evidence type="ECO:0000256" key="3">
    <source>
        <dbReference type="ARBA" id="ARBA00023082"/>
    </source>
</evidence>
<dbReference type="CDD" id="cd06171">
    <property type="entry name" value="Sigma70_r4"/>
    <property type="match status" value="1"/>
</dbReference>
<evidence type="ECO:0000259" key="7">
    <source>
        <dbReference type="Pfam" id="PF08281"/>
    </source>
</evidence>
<dbReference type="InterPro" id="IPR007627">
    <property type="entry name" value="RNA_pol_sigma70_r2"/>
</dbReference>
<dbReference type="Pfam" id="PF08281">
    <property type="entry name" value="Sigma70_r4_2"/>
    <property type="match status" value="1"/>
</dbReference>
<comment type="caution">
    <text evidence="8">The sequence shown here is derived from an EMBL/GenBank/DDBJ whole genome shotgun (WGS) entry which is preliminary data.</text>
</comment>
<dbReference type="PANTHER" id="PTHR43133:SF52">
    <property type="entry name" value="ECF RNA POLYMERASE SIGMA FACTOR SIGL"/>
    <property type="match status" value="1"/>
</dbReference>
<evidence type="ECO:0000313" key="8">
    <source>
        <dbReference type="EMBL" id="PGT99911.1"/>
    </source>
</evidence>
<dbReference type="Gene3D" id="1.10.1740.10">
    <property type="match status" value="1"/>
</dbReference>
<dbReference type="EMBL" id="NUMG01000024">
    <property type="protein sequence ID" value="PGT99911.1"/>
    <property type="molecule type" value="Genomic_DNA"/>
</dbReference>
<dbReference type="NCBIfam" id="NF009193">
    <property type="entry name" value="PRK12541.1"/>
    <property type="match status" value="1"/>
</dbReference>
<evidence type="ECO:0000256" key="1">
    <source>
        <dbReference type="ARBA" id="ARBA00010641"/>
    </source>
</evidence>
<organism evidence="8 9">
    <name type="scientific">Bacillus cereus</name>
    <dbReference type="NCBI Taxonomy" id="1396"/>
    <lineage>
        <taxon>Bacteria</taxon>
        <taxon>Bacillati</taxon>
        <taxon>Bacillota</taxon>
        <taxon>Bacilli</taxon>
        <taxon>Bacillales</taxon>
        <taxon>Bacillaceae</taxon>
        <taxon>Bacillus</taxon>
        <taxon>Bacillus cereus group</taxon>
    </lineage>
</organism>
<dbReference type="InterPro" id="IPR013249">
    <property type="entry name" value="RNA_pol_sigma70_r4_t2"/>
</dbReference>
<gene>
    <name evidence="8" type="ORF">COD19_17635</name>
</gene>
<dbReference type="AlphaFoldDB" id="A0A2A8J773"/>
<dbReference type="RefSeq" id="WP_098252457.1">
    <property type="nucleotide sequence ID" value="NZ_JARXKI010000002.1"/>
</dbReference>
<evidence type="ECO:0000259" key="6">
    <source>
        <dbReference type="Pfam" id="PF04542"/>
    </source>
</evidence>
<dbReference type="InterPro" id="IPR039425">
    <property type="entry name" value="RNA_pol_sigma-70-like"/>
</dbReference>
<dbReference type="InterPro" id="IPR014296">
    <property type="entry name" value="RNA_pol_sigma-M_bacilli"/>
</dbReference>
<keyword evidence="4" id="KW-0238">DNA-binding</keyword>
<dbReference type="GO" id="GO:0006352">
    <property type="term" value="P:DNA-templated transcription initiation"/>
    <property type="evidence" value="ECO:0007669"/>
    <property type="project" value="InterPro"/>
</dbReference>
<dbReference type="NCBIfam" id="TIGR02937">
    <property type="entry name" value="sigma70-ECF"/>
    <property type="match status" value="1"/>
</dbReference>
<dbReference type="Pfam" id="PF04542">
    <property type="entry name" value="Sigma70_r2"/>
    <property type="match status" value="1"/>
</dbReference>
<proteinExistence type="inferred from homology"/>
<protein>
    <submittedName>
        <fullName evidence="8">RNA polymerase subunit sigma</fullName>
    </submittedName>
</protein>
<dbReference type="NCBIfam" id="TIGR02950">
    <property type="entry name" value="SigM_subfam"/>
    <property type="match status" value="1"/>
</dbReference>
<dbReference type="GO" id="GO:0016987">
    <property type="term" value="F:sigma factor activity"/>
    <property type="evidence" value="ECO:0007669"/>
    <property type="project" value="UniProtKB-KW"/>
</dbReference>
<evidence type="ECO:0000256" key="2">
    <source>
        <dbReference type="ARBA" id="ARBA00023015"/>
    </source>
</evidence>
<dbReference type="PANTHER" id="PTHR43133">
    <property type="entry name" value="RNA POLYMERASE ECF-TYPE SIGMA FACTO"/>
    <property type="match status" value="1"/>
</dbReference>
<dbReference type="GO" id="GO:0003677">
    <property type="term" value="F:DNA binding"/>
    <property type="evidence" value="ECO:0007669"/>
    <property type="project" value="UniProtKB-KW"/>
</dbReference>
<dbReference type="InterPro" id="IPR013325">
    <property type="entry name" value="RNA_pol_sigma_r2"/>
</dbReference>
<evidence type="ECO:0000313" key="9">
    <source>
        <dbReference type="Proteomes" id="UP000225766"/>
    </source>
</evidence>
<dbReference type="InterPro" id="IPR036388">
    <property type="entry name" value="WH-like_DNA-bd_sf"/>
</dbReference>
<name>A0A2A8J773_BACCE</name>
<dbReference type="SUPFAM" id="SSF88659">
    <property type="entry name" value="Sigma3 and sigma4 domains of RNA polymerase sigma factors"/>
    <property type="match status" value="1"/>
</dbReference>
<feature type="domain" description="RNA polymerase sigma-70 region 2" evidence="6">
    <location>
        <begin position="16"/>
        <end position="82"/>
    </location>
</feature>
<dbReference type="InterPro" id="IPR013324">
    <property type="entry name" value="RNA_pol_sigma_r3/r4-like"/>
</dbReference>
<reference evidence="8 9" key="1">
    <citation type="submission" date="2017-09" db="EMBL/GenBank/DDBJ databases">
        <title>Large-scale bioinformatics analysis of Bacillus genomes uncovers conserved roles of natural products in bacterial physiology.</title>
        <authorList>
            <consortium name="Agbiome Team Llc"/>
            <person name="Bleich R.M."/>
            <person name="Grubbs K.J."/>
            <person name="Santa Maria K.C."/>
            <person name="Allen S.E."/>
            <person name="Farag S."/>
            <person name="Shank E.A."/>
            <person name="Bowers A."/>
        </authorList>
    </citation>
    <scope>NUCLEOTIDE SEQUENCE [LARGE SCALE GENOMIC DNA]</scope>
    <source>
        <strain evidence="8 9">AFS040105</strain>
    </source>
</reference>
<dbReference type="Gene3D" id="1.10.10.10">
    <property type="entry name" value="Winged helix-like DNA-binding domain superfamily/Winged helix DNA-binding domain"/>
    <property type="match status" value="1"/>
</dbReference>
<dbReference type="InterPro" id="IPR014284">
    <property type="entry name" value="RNA_pol_sigma-70_dom"/>
</dbReference>
<keyword evidence="5" id="KW-0804">Transcription</keyword>
<evidence type="ECO:0000256" key="4">
    <source>
        <dbReference type="ARBA" id="ARBA00023125"/>
    </source>
</evidence>
<evidence type="ECO:0000256" key="5">
    <source>
        <dbReference type="ARBA" id="ARBA00023163"/>
    </source>
</evidence>
<keyword evidence="3" id="KW-0731">Sigma factor</keyword>
<dbReference type="Proteomes" id="UP000225766">
    <property type="component" value="Unassembled WGS sequence"/>
</dbReference>
<sequence>MKGGKLVKRKQSLEDIYSEHMHDLFRYLLSLTGDSHCAEDLMQETFYRMLVHIDYYKGEEIRPWLFTIAYNAFIDWYRKEKKYKTTTVEEFHLPNVPSTEHEYFVKHEIASWLDSLSSLPLERRNVLLLRDYYGFSYKDIAEMTGLSLAKVKIELHRGRKEARNIKE</sequence>
<dbReference type="SUPFAM" id="SSF88946">
    <property type="entry name" value="Sigma2 domain of RNA polymerase sigma factors"/>
    <property type="match status" value="1"/>
</dbReference>
<accession>A0A2A8J773</accession>
<keyword evidence="2" id="KW-0805">Transcription regulation</keyword>
<dbReference type="OrthoDB" id="9795666at2"/>
<comment type="similarity">
    <text evidence="1">Belongs to the sigma-70 factor family. ECF subfamily.</text>
</comment>